<dbReference type="InterPro" id="IPR007219">
    <property type="entry name" value="XnlR_reg_dom"/>
</dbReference>
<evidence type="ECO:0000313" key="7">
    <source>
        <dbReference type="EMBL" id="KIM99300.1"/>
    </source>
</evidence>
<sequence>MSAEHPEGVARKACTRCSVQKRRCDKALPECTLCARLHQICKYENPPFSSPTPSRPSKPNFILGLGAFTTSQVTNAVIQRIGSLQPESVVLRYSRVIDPCFPILSIPMLESRLPHTWDEASLDFSLLCLSIILLTTTPPSSTEDDSNPSEFKSLYFCFKSLISLVEGLGVNSLEILQARTLVTLFEVAHGYYPAAHISIGSIVRAADALVVHPSEENSLSHHSNDEARREDGVLTWCGIASLDRYIAMEAGSYAPLTRSYTHPTYTPLVPYLYPSHTIGQDRAAPLYRLSRLFEAFSLLDKLQTTINEPTAEHLFNMEEVMQIVTTLNSLKTILLGEILEGREMYSGELAICDISLLLAFENGSRVNPVDGVDSNCLSIAIKSLNFLITGIASKVETFTLGAQPVEFDLLAPSIMFLVYKAAALVTQRLCLDSGLNEGVRRLRILRGFLKAVGTRWLCCERYLQLLNEDTTPRILRALEQE</sequence>
<dbReference type="GO" id="GO:0000981">
    <property type="term" value="F:DNA-binding transcription factor activity, RNA polymerase II-specific"/>
    <property type="evidence" value="ECO:0007669"/>
    <property type="project" value="InterPro"/>
</dbReference>
<comment type="subcellular location">
    <subcellularLocation>
        <location evidence="1">Nucleus</location>
    </subcellularLocation>
</comment>
<dbReference type="PROSITE" id="PS50048">
    <property type="entry name" value="ZN2_CY6_FUNGAL_2"/>
    <property type="match status" value="1"/>
</dbReference>
<dbReference type="SUPFAM" id="SSF57701">
    <property type="entry name" value="Zn2/Cys6 DNA-binding domain"/>
    <property type="match status" value="1"/>
</dbReference>
<keyword evidence="2" id="KW-0479">Metal-binding</keyword>
<feature type="domain" description="Zn(2)-C6 fungal-type" evidence="6">
    <location>
        <begin position="13"/>
        <end position="43"/>
    </location>
</feature>
<evidence type="ECO:0000256" key="1">
    <source>
        <dbReference type="ARBA" id="ARBA00004123"/>
    </source>
</evidence>
<name>A0A0C3GTC8_OIDMZ</name>
<dbReference type="HOGENOM" id="CLU_023880_5_0_1"/>
<dbReference type="GO" id="GO:0003677">
    <property type="term" value="F:DNA binding"/>
    <property type="evidence" value="ECO:0007669"/>
    <property type="project" value="InterPro"/>
</dbReference>
<dbReference type="GO" id="GO:0008270">
    <property type="term" value="F:zinc ion binding"/>
    <property type="evidence" value="ECO:0007669"/>
    <property type="project" value="InterPro"/>
</dbReference>
<dbReference type="PANTHER" id="PTHR47338">
    <property type="entry name" value="ZN(II)2CYS6 TRANSCRIPTION FACTOR (EUROFUNG)-RELATED"/>
    <property type="match status" value="1"/>
</dbReference>
<dbReference type="InterPro" id="IPR036864">
    <property type="entry name" value="Zn2-C6_fun-type_DNA-bd_sf"/>
</dbReference>
<dbReference type="EMBL" id="KN832879">
    <property type="protein sequence ID" value="KIM99300.1"/>
    <property type="molecule type" value="Genomic_DNA"/>
</dbReference>
<evidence type="ECO:0000313" key="8">
    <source>
        <dbReference type="Proteomes" id="UP000054321"/>
    </source>
</evidence>
<dbReference type="GO" id="GO:0005634">
    <property type="term" value="C:nucleus"/>
    <property type="evidence" value="ECO:0007669"/>
    <property type="project" value="UniProtKB-SubCell"/>
</dbReference>
<keyword evidence="5" id="KW-0539">Nucleus</keyword>
<organism evidence="7 8">
    <name type="scientific">Oidiodendron maius (strain Zn)</name>
    <dbReference type="NCBI Taxonomy" id="913774"/>
    <lineage>
        <taxon>Eukaryota</taxon>
        <taxon>Fungi</taxon>
        <taxon>Dikarya</taxon>
        <taxon>Ascomycota</taxon>
        <taxon>Pezizomycotina</taxon>
        <taxon>Leotiomycetes</taxon>
        <taxon>Leotiomycetes incertae sedis</taxon>
        <taxon>Myxotrichaceae</taxon>
        <taxon>Oidiodendron</taxon>
    </lineage>
</organism>
<dbReference type="AlphaFoldDB" id="A0A0C3GTC8"/>
<keyword evidence="3" id="KW-0805">Transcription regulation</keyword>
<keyword evidence="4" id="KW-0804">Transcription</keyword>
<evidence type="ECO:0000259" key="6">
    <source>
        <dbReference type="PROSITE" id="PS50048"/>
    </source>
</evidence>
<evidence type="ECO:0000256" key="5">
    <source>
        <dbReference type="ARBA" id="ARBA00023242"/>
    </source>
</evidence>
<evidence type="ECO:0000256" key="3">
    <source>
        <dbReference type="ARBA" id="ARBA00023015"/>
    </source>
</evidence>
<reference evidence="8" key="2">
    <citation type="submission" date="2015-01" db="EMBL/GenBank/DDBJ databases">
        <title>Evolutionary Origins and Diversification of the Mycorrhizal Mutualists.</title>
        <authorList>
            <consortium name="DOE Joint Genome Institute"/>
            <consortium name="Mycorrhizal Genomics Consortium"/>
            <person name="Kohler A."/>
            <person name="Kuo A."/>
            <person name="Nagy L.G."/>
            <person name="Floudas D."/>
            <person name="Copeland A."/>
            <person name="Barry K.W."/>
            <person name="Cichocki N."/>
            <person name="Veneault-Fourrey C."/>
            <person name="LaButti K."/>
            <person name="Lindquist E.A."/>
            <person name="Lipzen A."/>
            <person name="Lundell T."/>
            <person name="Morin E."/>
            <person name="Murat C."/>
            <person name="Riley R."/>
            <person name="Ohm R."/>
            <person name="Sun H."/>
            <person name="Tunlid A."/>
            <person name="Henrissat B."/>
            <person name="Grigoriev I.V."/>
            <person name="Hibbett D.S."/>
            <person name="Martin F."/>
        </authorList>
    </citation>
    <scope>NUCLEOTIDE SEQUENCE [LARGE SCALE GENOMIC DNA]</scope>
    <source>
        <strain evidence="8">Zn</strain>
    </source>
</reference>
<dbReference type="GO" id="GO:0006351">
    <property type="term" value="P:DNA-templated transcription"/>
    <property type="evidence" value="ECO:0007669"/>
    <property type="project" value="InterPro"/>
</dbReference>
<dbReference type="STRING" id="913774.A0A0C3GTC8"/>
<dbReference type="Pfam" id="PF04082">
    <property type="entry name" value="Fungal_trans"/>
    <property type="match status" value="1"/>
</dbReference>
<evidence type="ECO:0000256" key="4">
    <source>
        <dbReference type="ARBA" id="ARBA00023163"/>
    </source>
</evidence>
<dbReference type="Proteomes" id="UP000054321">
    <property type="component" value="Unassembled WGS sequence"/>
</dbReference>
<dbReference type="InParanoid" id="A0A0C3GTC8"/>
<dbReference type="PROSITE" id="PS00463">
    <property type="entry name" value="ZN2_CY6_FUNGAL_1"/>
    <property type="match status" value="1"/>
</dbReference>
<dbReference type="PANTHER" id="PTHR47338:SF20">
    <property type="entry name" value="ZN(II)2CYS6 TRANSCRIPTION FACTOR (EUROFUNG)"/>
    <property type="match status" value="1"/>
</dbReference>
<dbReference type="OrthoDB" id="270167at2759"/>
<dbReference type="Gene3D" id="4.10.240.10">
    <property type="entry name" value="Zn(2)-C6 fungal-type DNA-binding domain"/>
    <property type="match status" value="1"/>
</dbReference>
<dbReference type="SMART" id="SM00066">
    <property type="entry name" value="GAL4"/>
    <property type="match status" value="1"/>
</dbReference>
<evidence type="ECO:0000256" key="2">
    <source>
        <dbReference type="ARBA" id="ARBA00022723"/>
    </source>
</evidence>
<gene>
    <name evidence="7" type="ORF">OIDMADRAFT_127054</name>
</gene>
<dbReference type="CDD" id="cd00067">
    <property type="entry name" value="GAL4"/>
    <property type="match status" value="1"/>
</dbReference>
<dbReference type="InterPro" id="IPR050815">
    <property type="entry name" value="TF_fung"/>
</dbReference>
<accession>A0A0C3GTC8</accession>
<dbReference type="InterPro" id="IPR001138">
    <property type="entry name" value="Zn2Cys6_DnaBD"/>
</dbReference>
<proteinExistence type="predicted"/>
<reference evidence="7 8" key="1">
    <citation type="submission" date="2014-04" db="EMBL/GenBank/DDBJ databases">
        <authorList>
            <consortium name="DOE Joint Genome Institute"/>
            <person name="Kuo A."/>
            <person name="Martino E."/>
            <person name="Perotto S."/>
            <person name="Kohler A."/>
            <person name="Nagy L.G."/>
            <person name="Floudas D."/>
            <person name="Copeland A."/>
            <person name="Barry K.W."/>
            <person name="Cichocki N."/>
            <person name="Veneault-Fourrey C."/>
            <person name="LaButti K."/>
            <person name="Lindquist E.A."/>
            <person name="Lipzen A."/>
            <person name="Lundell T."/>
            <person name="Morin E."/>
            <person name="Murat C."/>
            <person name="Sun H."/>
            <person name="Tunlid A."/>
            <person name="Henrissat B."/>
            <person name="Grigoriev I.V."/>
            <person name="Hibbett D.S."/>
            <person name="Martin F."/>
            <person name="Nordberg H.P."/>
            <person name="Cantor M.N."/>
            <person name="Hua S.X."/>
        </authorList>
    </citation>
    <scope>NUCLEOTIDE SEQUENCE [LARGE SCALE GENOMIC DNA]</scope>
    <source>
        <strain evidence="7 8">Zn</strain>
    </source>
</reference>
<dbReference type="Pfam" id="PF00172">
    <property type="entry name" value="Zn_clus"/>
    <property type="match status" value="1"/>
</dbReference>
<keyword evidence="8" id="KW-1185">Reference proteome</keyword>
<protein>
    <recommendedName>
        <fullName evidence="6">Zn(2)-C6 fungal-type domain-containing protein</fullName>
    </recommendedName>
</protein>
<dbReference type="CDD" id="cd12148">
    <property type="entry name" value="fungal_TF_MHR"/>
    <property type="match status" value="1"/>
</dbReference>